<sequence length="202" mass="23148">MKKLVVAFLIFSSAMSAQDIKVLSGDFNFLKDQKEINVEFDYSKFTMMKEKKSEAQYIEERVKDLNAKSKGTGEIWKKKWDSAKELIWNPKFLELMLVIFSKDNKEVSFQEGLTTAPYTLIVETVWIYPGWDAGIMKQPAKVTTNLRFVETNNKSNVLLEISSEEAPGDQWGNNFSNESRIGEGYAKTAKTLAKMILKKAYK</sequence>
<name>A0ABS8MXD2_9FLAO</name>
<feature type="signal peptide" evidence="1">
    <location>
        <begin position="1"/>
        <end position="17"/>
    </location>
</feature>
<dbReference type="Proteomes" id="UP001430919">
    <property type="component" value="Unassembled WGS sequence"/>
</dbReference>
<evidence type="ECO:0008006" key="4">
    <source>
        <dbReference type="Google" id="ProtNLM"/>
    </source>
</evidence>
<proteinExistence type="predicted"/>
<evidence type="ECO:0000313" key="3">
    <source>
        <dbReference type="Proteomes" id="UP001430919"/>
    </source>
</evidence>
<dbReference type="EMBL" id="JAJJMO010000001">
    <property type="protein sequence ID" value="MCC9072510.1"/>
    <property type="molecule type" value="Genomic_DNA"/>
</dbReference>
<organism evidence="2 3">
    <name type="scientific">Flavobacterium pisciphilum</name>
    <dbReference type="NCBI Taxonomy" id="2893755"/>
    <lineage>
        <taxon>Bacteria</taxon>
        <taxon>Pseudomonadati</taxon>
        <taxon>Bacteroidota</taxon>
        <taxon>Flavobacteriia</taxon>
        <taxon>Flavobacteriales</taxon>
        <taxon>Flavobacteriaceae</taxon>
        <taxon>Flavobacterium</taxon>
    </lineage>
</organism>
<feature type="chain" id="PRO_5046230323" description="DUF4468 domain-containing protein" evidence="1">
    <location>
        <begin position="18"/>
        <end position="202"/>
    </location>
</feature>
<dbReference type="RefSeq" id="WP_229989356.1">
    <property type="nucleotide sequence ID" value="NZ_JAJJMO010000001.1"/>
</dbReference>
<gene>
    <name evidence="2" type="ORF">LNQ49_13040</name>
</gene>
<accession>A0ABS8MXD2</accession>
<comment type="caution">
    <text evidence="2">The sequence shown here is derived from an EMBL/GenBank/DDBJ whole genome shotgun (WGS) entry which is preliminary data.</text>
</comment>
<protein>
    <recommendedName>
        <fullName evidence="4">DUF4468 domain-containing protein</fullName>
    </recommendedName>
</protein>
<evidence type="ECO:0000313" key="2">
    <source>
        <dbReference type="EMBL" id="MCC9072510.1"/>
    </source>
</evidence>
<evidence type="ECO:0000256" key="1">
    <source>
        <dbReference type="SAM" id="SignalP"/>
    </source>
</evidence>
<keyword evidence="3" id="KW-1185">Reference proteome</keyword>
<reference evidence="2" key="1">
    <citation type="submission" date="2021-11" db="EMBL/GenBank/DDBJ databases">
        <title>Description of novel Flavobacterium species.</title>
        <authorList>
            <person name="Saticioglu I.B."/>
            <person name="Ay H."/>
            <person name="Altun S."/>
            <person name="Duman M."/>
        </authorList>
    </citation>
    <scope>NUCLEOTIDE SEQUENCE</scope>
    <source>
        <strain evidence="2">F-65</strain>
    </source>
</reference>
<keyword evidence="1" id="KW-0732">Signal</keyword>